<dbReference type="Proteomes" id="UP000078542">
    <property type="component" value="Unassembled WGS sequence"/>
</dbReference>
<proteinExistence type="predicted"/>
<feature type="region of interest" description="Disordered" evidence="1">
    <location>
        <begin position="107"/>
        <end position="153"/>
    </location>
</feature>
<feature type="region of interest" description="Disordered" evidence="1">
    <location>
        <begin position="1"/>
        <end position="25"/>
    </location>
</feature>
<name>A0A195C5Z8_9HYME</name>
<protein>
    <recommendedName>
        <fullName evidence="2">C2H2-type domain-containing protein</fullName>
    </recommendedName>
</protein>
<feature type="compositionally biased region" description="Polar residues" evidence="1">
    <location>
        <begin position="111"/>
        <end position="121"/>
    </location>
</feature>
<feature type="region of interest" description="Disordered" evidence="1">
    <location>
        <begin position="50"/>
        <end position="80"/>
    </location>
</feature>
<sequence>MEEQKDKGDEAKVQGGGAERGGVWNIHKPPLCEELEWRRDSGRDLLQDSTVCGTSGNVNMVAEPKPHQTGRKRQNVSKTGNDCAARINLPVRGVSFKGPLYPSLKVPTNPKLDSTGITHTFPQIPEGPSDREGNDRAQESSSPAEEGTGIARSPKGWIDLSFSAVHERAEGWWTTKGGLVRTRRDNRNRDAGAIRANIAVVCFRAEFSANVIFEHSSEVENGVRSTCLRANPPSSFPADSISLYYASTAFPPRLAPPLKRPRLMPPTRAQHPKLQKQQSTVNTGTIPDLNQLKVYSNPDILICGNCREMFTELGELLEHKRNYCKLRFTCKCHTFNGAAPRDSTTALLCVLCKLSFPSAWELMVHAQAAHMINIYELGTRAPSPSRSPSLDQPKESSPSPQDFQEIKATDCEERAEEEELDGHELIPSPDSGKSTDNEAALSPIKIRSDVNGLDHEDCDELIHVENTTQACIMHTLSIDSSLELNSDTNSRTTSGTVMALTNGSLSAKE</sequence>
<feature type="region of interest" description="Disordered" evidence="1">
    <location>
        <begin position="380"/>
        <end position="438"/>
    </location>
</feature>
<evidence type="ECO:0000313" key="3">
    <source>
        <dbReference type="EMBL" id="KYM95601.1"/>
    </source>
</evidence>
<evidence type="ECO:0000313" key="4">
    <source>
        <dbReference type="Proteomes" id="UP000078542"/>
    </source>
</evidence>
<evidence type="ECO:0000256" key="1">
    <source>
        <dbReference type="SAM" id="MobiDB-lite"/>
    </source>
</evidence>
<feature type="compositionally biased region" description="Basic and acidic residues" evidence="1">
    <location>
        <begin position="1"/>
        <end position="12"/>
    </location>
</feature>
<gene>
    <name evidence="3" type="ORF">ALC62_13716</name>
</gene>
<reference evidence="3 4" key="1">
    <citation type="submission" date="2016-03" db="EMBL/GenBank/DDBJ databases">
        <title>Cyphomyrmex costatus WGS genome.</title>
        <authorList>
            <person name="Nygaard S."/>
            <person name="Hu H."/>
            <person name="Boomsma J."/>
            <person name="Zhang G."/>
        </authorList>
    </citation>
    <scope>NUCLEOTIDE SEQUENCE [LARGE SCALE GENOMIC DNA]</scope>
    <source>
        <strain evidence="3">MS0001</strain>
        <tissue evidence="3">Whole body</tissue>
    </source>
</reference>
<evidence type="ECO:0000259" key="2">
    <source>
        <dbReference type="PROSITE" id="PS00028"/>
    </source>
</evidence>
<dbReference type="PROSITE" id="PS00028">
    <property type="entry name" value="ZINC_FINGER_C2H2_1"/>
    <property type="match status" value="1"/>
</dbReference>
<feature type="compositionally biased region" description="Basic and acidic residues" evidence="1">
    <location>
        <begin position="128"/>
        <end position="138"/>
    </location>
</feature>
<organism evidence="3 4">
    <name type="scientific">Cyphomyrmex costatus</name>
    <dbReference type="NCBI Taxonomy" id="456900"/>
    <lineage>
        <taxon>Eukaryota</taxon>
        <taxon>Metazoa</taxon>
        <taxon>Ecdysozoa</taxon>
        <taxon>Arthropoda</taxon>
        <taxon>Hexapoda</taxon>
        <taxon>Insecta</taxon>
        <taxon>Pterygota</taxon>
        <taxon>Neoptera</taxon>
        <taxon>Endopterygota</taxon>
        <taxon>Hymenoptera</taxon>
        <taxon>Apocrita</taxon>
        <taxon>Aculeata</taxon>
        <taxon>Formicoidea</taxon>
        <taxon>Formicidae</taxon>
        <taxon>Myrmicinae</taxon>
        <taxon>Cyphomyrmex</taxon>
    </lineage>
</organism>
<dbReference type="EMBL" id="KQ978287">
    <property type="protein sequence ID" value="KYM95601.1"/>
    <property type="molecule type" value="Genomic_DNA"/>
</dbReference>
<feature type="compositionally biased region" description="Polar residues" evidence="1">
    <location>
        <begin position="382"/>
        <end position="402"/>
    </location>
</feature>
<feature type="region of interest" description="Disordered" evidence="1">
    <location>
        <begin position="487"/>
        <end position="509"/>
    </location>
</feature>
<dbReference type="STRING" id="456900.A0A195C5Z8"/>
<feature type="domain" description="C2H2-type" evidence="2">
    <location>
        <begin position="349"/>
        <end position="370"/>
    </location>
</feature>
<dbReference type="AlphaFoldDB" id="A0A195C5Z8"/>
<keyword evidence="4" id="KW-1185">Reference proteome</keyword>
<accession>A0A195C5Z8</accession>
<dbReference type="InterPro" id="IPR013087">
    <property type="entry name" value="Znf_C2H2_type"/>
</dbReference>